<organism evidence="9 10">
    <name type="scientific">Absidia repens</name>
    <dbReference type="NCBI Taxonomy" id="90262"/>
    <lineage>
        <taxon>Eukaryota</taxon>
        <taxon>Fungi</taxon>
        <taxon>Fungi incertae sedis</taxon>
        <taxon>Mucoromycota</taxon>
        <taxon>Mucoromycotina</taxon>
        <taxon>Mucoromycetes</taxon>
        <taxon>Mucorales</taxon>
        <taxon>Cunninghamellaceae</taxon>
        <taxon>Absidia</taxon>
    </lineage>
</organism>
<reference evidence="9 10" key="1">
    <citation type="submission" date="2016-07" db="EMBL/GenBank/DDBJ databases">
        <title>Pervasive Adenine N6-methylation of Active Genes in Fungi.</title>
        <authorList>
            <consortium name="DOE Joint Genome Institute"/>
            <person name="Mondo S.J."/>
            <person name="Dannebaum R.O."/>
            <person name="Kuo R.C."/>
            <person name="Labutti K."/>
            <person name="Haridas S."/>
            <person name="Kuo A."/>
            <person name="Salamov A."/>
            <person name="Ahrendt S.R."/>
            <person name="Lipzen A."/>
            <person name="Sullivan W."/>
            <person name="Andreopoulos W.B."/>
            <person name="Clum A."/>
            <person name="Lindquist E."/>
            <person name="Daum C."/>
            <person name="Ramamoorthy G.K."/>
            <person name="Gryganskyi A."/>
            <person name="Culley D."/>
            <person name="Magnuson J.K."/>
            <person name="James T.Y."/>
            <person name="O'Malley M.A."/>
            <person name="Stajich J.E."/>
            <person name="Spatafora J.W."/>
            <person name="Visel A."/>
            <person name="Grigoriev I.V."/>
        </authorList>
    </citation>
    <scope>NUCLEOTIDE SEQUENCE [LARGE SCALE GENOMIC DNA]</scope>
    <source>
        <strain evidence="9 10">NRRL 1336</strain>
    </source>
</reference>
<evidence type="ECO:0000256" key="1">
    <source>
        <dbReference type="ARBA" id="ARBA00004477"/>
    </source>
</evidence>
<feature type="domain" description="Reticulon" evidence="8">
    <location>
        <begin position="92"/>
        <end position="303"/>
    </location>
</feature>
<dbReference type="Proteomes" id="UP000193560">
    <property type="component" value="Unassembled WGS sequence"/>
</dbReference>
<feature type="region of interest" description="Disordered" evidence="7">
    <location>
        <begin position="1"/>
        <end position="75"/>
    </location>
</feature>
<evidence type="ECO:0000256" key="5">
    <source>
        <dbReference type="ARBA" id="ARBA00023136"/>
    </source>
</evidence>
<evidence type="ECO:0000256" key="3">
    <source>
        <dbReference type="ARBA" id="ARBA00022824"/>
    </source>
</evidence>
<comment type="caution">
    <text evidence="6">Lacks conserved residue(s) required for the propagation of feature annotation.</text>
</comment>
<dbReference type="AlphaFoldDB" id="A0A1X2IVS8"/>
<feature type="compositionally biased region" description="Polar residues" evidence="7">
    <location>
        <begin position="17"/>
        <end position="26"/>
    </location>
</feature>
<dbReference type="InterPro" id="IPR003388">
    <property type="entry name" value="Reticulon"/>
</dbReference>
<keyword evidence="3 6" id="KW-0256">Endoplasmic reticulum</keyword>
<evidence type="ECO:0000256" key="4">
    <source>
        <dbReference type="ARBA" id="ARBA00022989"/>
    </source>
</evidence>
<name>A0A1X2IVS8_9FUNG</name>
<feature type="compositionally biased region" description="Basic and acidic residues" evidence="7">
    <location>
        <begin position="27"/>
        <end position="41"/>
    </location>
</feature>
<evidence type="ECO:0000256" key="7">
    <source>
        <dbReference type="SAM" id="MobiDB-lite"/>
    </source>
</evidence>
<feature type="transmembrane region" description="Helical" evidence="6">
    <location>
        <begin position="225"/>
        <end position="245"/>
    </location>
</feature>
<comment type="caution">
    <text evidence="9">The sequence shown here is derived from an EMBL/GenBank/DDBJ whole genome shotgun (WGS) entry which is preliminary data.</text>
</comment>
<proteinExistence type="predicted"/>
<dbReference type="EMBL" id="MCGE01000003">
    <property type="protein sequence ID" value="ORZ23179.1"/>
    <property type="molecule type" value="Genomic_DNA"/>
</dbReference>
<dbReference type="OrthoDB" id="567788at2759"/>
<feature type="compositionally biased region" description="Polar residues" evidence="7">
    <location>
        <begin position="61"/>
        <end position="75"/>
    </location>
</feature>
<evidence type="ECO:0000313" key="9">
    <source>
        <dbReference type="EMBL" id="ORZ23179.1"/>
    </source>
</evidence>
<evidence type="ECO:0000259" key="8">
    <source>
        <dbReference type="PROSITE" id="PS50845"/>
    </source>
</evidence>
<evidence type="ECO:0000313" key="10">
    <source>
        <dbReference type="Proteomes" id="UP000193560"/>
    </source>
</evidence>
<accession>A0A1X2IVS8</accession>
<keyword evidence="4 6" id="KW-1133">Transmembrane helix</keyword>
<dbReference type="Pfam" id="PF02453">
    <property type="entry name" value="Reticulon"/>
    <property type="match status" value="1"/>
</dbReference>
<dbReference type="GO" id="GO:0005789">
    <property type="term" value="C:endoplasmic reticulum membrane"/>
    <property type="evidence" value="ECO:0007669"/>
    <property type="project" value="UniProtKB-SubCell"/>
</dbReference>
<protein>
    <recommendedName>
        <fullName evidence="6">Reticulon-like protein</fullName>
    </recommendedName>
</protein>
<keyword evidence="2 6" id="KW-0812">Transmembrane</keyword>
<dbReference type="STRING" id="90262.A0A1X2IVS8"/>
<gene>
    <name evidence="9" type="ORF">BCR42DRAFT_404170</name>
</gene>
<evidence type="ECO:0000256" key="6">
    <source>
        <dbReference type="RuleBase" id="RU363132"/>
    </source>
</evidence>
<keyword evidence="10" id="KW-1185">Reference proteome</keyword>
<comment type="subcellular location">
    <subcellularLocation>
        <location evidence="1 6">Endoplasmic reticulum membrane</location>
        <topology evidence="1 6">Multi-pass membrane protein</topology>
    </subcellularLocation>
</comment>
<evidence type="ECO:0000256" key="2">
    <source>
        <dbReference type="ARBA" id="ARBA00022692"/>
    </source>
</evidence>
<keyword evidence="5 6" id="KW-0472">Membrane</keyword>
<dbReference type="PROSITE" id="PS50845">
    <property type="entry name" value="RETICULON"/>
    <property type="match status" value="1"/>
</dbReference>
<sequence length="305" mass="34101">MADETKSGTLDTALKNGDTTASYQSKASDDRLPSSTKEKTPTAKTTLTAQECPPAPLAKSTDLTNSSKSTRNLSLKETLDKKEQVKRLEQDVQRLLLWQNPSRSGAYFILIVSGLILSKSHSLVQIVSALLTIVTGVDLLYVTFSIQTQRILADRPGVNPYRDLLGDDEITTMDRNFLQRNTELVADVVEALLQKTLRIVLIEDTATSAKWLAIFYIVWKLSAIISVRTLVILLTFVLFSVPLLYRYNKSFVDARIHHAQSMCQAQLEHGRDKLQHGWNQLCTRFDLQDTGSASLSGTQKSRKEN</sequence>